<dbReference type="Gene3D" id="3.40.50.300">
    <property type="entry name" value="P-loop containing nucleotide triphosphate hydrolases"/>
    <property type="match status" value="1"/>
</dbReference>
<evidence type="ECO:0000256" key="4">
    <source>
        <dbReference type="ARBA" id="ARBA00022777"/>
    </source>
</evidence>
<evidence type="ECO:0000256" key="6">
    <source>
        <dbReference type="ARBA" id="ARBA00047615"/>
    </source>
</evidence>
<dbReference type="GO" id="GO:0005737">
    <property type="term" value="C:cytoplasm"/>
    <property type="evidence" value="ECO:0007669"/>
    <property type="project" value="UniProtKB-SubCell"/>
</dbReference>
<evidence type="ECO:0000256" key="3">
    <source>
        <dbReference type="ARBA" id="ARBA00022741"/>
    </source>
</evidence>
<evidence type="ECO:0000313" key="10">
    <source>
        <dbReference type="EMBL" id="HGV97985.1"/>
    </source>
</evidence>
<gene>
    <name evidence="8" type="primary">cmk</name>
    <name evidence="10" type="ORF">ENV60_06785</name>
</gene>
<evidence type="ECO:0000256" key="8">
    <source>
        <dbReference type="HAMAP-Rule" id="MF_00238"/>
    </source>
</evidence>
<evidence type="ECO:0000256" key="1">
    <source>
        <dbReference type="ARBA" id="ARBA00009427"/>
    </source>
</evidence>
<keyword evidence="2 8" id="KW-0808">Transferase</keyword>
<dbReference type="GO" id="GO:0005524">
    <property type="term" value="F:ATP binding"/>
    <property type="evidence" value="ECO:0007669"/>
    <property type="project" value="UniProtKB-UniRule"/>
</dbReference>
<dbReference type="EMBL" id="DTGZ01000127">
    <property type="protein sequence ID" value="HGV97985.1"/>
    <property type="molecule type" value="Genomic_DNA"/>
</dbReference>
<dbReference type="CDD" id="cd02020">
    <property type="entry name" value="CMPK"/>
    <property type="match status" value="1"/>
</dbReference>
<keyword evidence="4 8" id="KW-0418">Kinase</keyword>
<feature type="domain" description="AAA+ ATPase" evidence="9">
    <location>
        <begin position="2"/>
        <end position="225"/>
    </location>
</feature>
<dbReference type="GO" id="GO:0036431">
    <property type="term" value="F:dCMP kinase activity"/>
    <property type="evidence" value="ECO:0007669"/>
    <property type="project" value="InterPro"/>
</dbReference>
<reference evidence="10" key="1">
    <citation type="journal article" date="2020" name="mSystems">
        <title>Genome- and Community-Level Interaction Insights into Carbon Utilization and Element Cycling Functions of Hydrothermarchaeota in Hydrothermal Sediment.</title>
        <authorList>
            <person name="Zhou Z."/>
            <person name="Liu Y."/>
            <person name="Xu W."/>
            <person name="Pan J."/>
            <person name="Luo Z.H."/>
            <person name="Li M."/>
        </authorList>
    </citation>
    <scope>NUCLEOTIDE SEQUENCE [LARGE SCALE GENOMIC DNA]</scope>
    <source>
        <strain evidence="10">SpSt-774</strain>
    </source>
</reference>
<evidence type="ECO:0000256" key="2">
    <source>
        <dbReference type="ARBA" id="ARBA00022679"/>
    </source>
</evidence>
<accession>A0A7C4TH99</accession>
<keyword evidence="5 8" id="KW-0067">ATP-binding</keyword>
<dbReference type="InterPro" id="IPR003136">
    <property type="entry name" value="Cytidylate_kin"/>
</dbReference>
<dbReference type="GO" id="GO:0006220">
    <property type="term" value="P:pyrimidine nucleotide metabolic process"/>
    <property type="evidence" value="ECO:0007669"/>
    <property type="project" value="UniProtKB-UniRule"/>
</dbReference>
<evidence type="ECO:0000256" key="7">
    <source>
        <dbReference type="ARBA" id="ARBA00048478"/>
    </source>
</evidence>
<keyword evidence="8" id="KW-0963">Cytoplasm</keyword>
<dbReference type="InterPro" id="IPR027417">
    <property type="entry name" value="P-loop_NTPase"/>
</dbReference>
<keyword evidence="3 8" id="KW-0547">Nucleotide-binding</keyword>
<dbReference type="HAMAP" id="MF_00238">
    <property type="entry name" value="Cytidyl_kinase_type1"/>
    <property type="match status" value="1"/>
</dbReference>
<dbReference type="Pfam" id="PF02224">
    <property type="entry name" value="Cytidylate_kin"/>
    <property type="match status" value="1"/>
</dbReference>
<comment type="catalytic activity">
    <reaction evidence="6 8">
        <text>dCMP + ATP = dCDP + ADP</text>
        <dbReference type="Rhea" id="RHEA:25094"/>
        <dbReference type="ChEBI" id="CHEBI:30616"/>
        <dbReference type="ChEBI" id="CHEBI:57566"/>
        <dbReference type="ChEBI" id="CHEBI:58593"/>
        <dbReference type="ChEBI" id="CHEBI:456216"/>
        <dbReference type="EC" id="2.7.4.25"/>
    </reaction>
</comment>
<comment type="similarity">
    <text evidence="1 8">Belongs to the cytidylate kinase family. Type 1 subfamily.</text>
</comment>
<dbReference type="SMART" id="SM00382">
    <property type="entry name" value="AAA"/>
    <property type="match status" value="1"/>
</dbReference>
<organism evidence="10">
    <name type="scientific">candidate division WOR-3 bacterium</name>
    <dbReference type="NCBI Taxonomy" id="2052148"/>
    <lineage>
        <taxon>Bacteria</taxon>
        <taxon>Bacteria division WOR-3</taxon>
    </lineage>
</organism>
<comment type="caution">
    <text evidence="10">The sequence shown here is derived from an EMBL/GenBank/DDBJ whole genome shotgun (WGS) entry which is preliminary data.</text>
</comment>
<evidence type="ECO:0000259" key="9">
    <source>
        <dbReference type="SMART" id="SM00382"/>
    </source>
</evidence>
<protein>
    <recommendedName>
        <fullName evidence="8">Cytidylate kinase</fullName>
        <shortName evidence="8">CK</shortName>
        <ecNumber evidence="8">2.7.4.25</ecNumber>
    </recommendedName>
    <alternativeName>
        <fullName evidence="8">Cytidine monophosphate kinase</fullName>
        <shortName evidence="8">CMP kinase</shortName>
    </alternativeName>
</protein>
<proteinExistence type="inferred from homology"/>
<comment type="subcellular location">
    <subcellularLocation>
        <location evidence="8">Cytoplasm</location>
    </subcellularLocation>
</comment>
<name>A0A7C4TH99_UNCW3</name>
<evidence type="ECO:0000256" key="5">
    <source>
        <dbReference type="ARBA" id="ARBA00022840"/>
    </source>
</evidence>
<dbReference type="InterPro" id="IPR011994">
    <property type="entry name" value="Cytidylate_kinase_dom"/>
</dbReference>
<comment type="catalytic activity">
    <reaction evidence="7 8">
        <text>CMP + ATP = CDP + ADP</text>
        <dbReference type="Rhea" id="RHEA:11600"/>
        <dbReference type="ChEBI" id="CHEBI:30616"/>
        <dbReference type="ChEBI" id="CHEBI:58069"/>
        <dbReference type="ChEBI" id="CHEBI:60377"/>
        <dbReference type="ChEBI" id="CHEBI:456216"/>
        <dbReference type="EC" id="2.7.4.25"/>
    </reaction>
</comment>
<dbReference type="InterPro" id="IPR003593">
    <property type="entry name" value="AAA+_ATPase"/>
</dbReference>
<dbReference type="EC" id="2.7.4.25" evidence="8"/>
<dbReference type="NCBIfam" id="TIGR00017">
    <property type="entry name" value="cmk"/>
    <property type="match status" value="1"/>
</dbReference>
<sequence>MSGFIVAIDGKAGSGKSTTAKGVAKRLNFFYLDTGAMYRAFTLKYIKAGGRDEIDHDLVKELLAKTDIDLIQKNHDLQVILDGVDVSEEIRTPEVNNLVSPISAIKEVRDWMVKRQREIAKDKNIVCEGRDMTTVVFPEAQVKIFMDADLQVRAERRRRELLEKGISISFEEALNNLKYRDEYDSNRAHSPLRKTDDSILIDTTNLTIEEEIELVERIVHEKLKSI</sequence>
<dbReference type="AlphaFoldDB" id="A0A7C4TH99"/>
<feature type="binding site" evidence="8">
    <location>
        <begin position="10"/>
        <end position="18"/>
    </location>
    <ligand>
        <name>ATP</name>
        <dbReference type="ChEBI" id="CHEBI:30616"/>
    </ligand>
</feature>
<dbReference type="SUPFAM" id="SSF52540">
    <property type="entry name" value="P-loop containing nucleoside triphosphate hydrolases"/>
    <property type="match status" value="1"/>
</dbReference>